<feature type="coiled-coil region" evidence="1">
    <location>
        <begin position="2178"/>
        <end position="2205"/>
    </location>
</feature>
<feature type="compositionally biased region" description="Basic and acidic residues" evidence="2">
    <location>
        <begin position="1827"/>
        <end position="1870"/>
    </location>
</feature>
<feature type="compositionally biased region" description="Low complexity" evidence="2">
    <location>
        <begin position="13"/>
        <end position="25"/>
    </location>
</feature>
<feature type="region of interest" description="Disordered" evidence="2">
    <location>
        <begin position="506"/>
        <end position="550"/>
    </location>
</feature>
<feature type="compositionally biased region" description="Basic and acidic residues" evidence="2">
    <location>
        <begin position="1653"/>
        <end position="1678"/>
    </location>
</feature>
<feature type="region of interest" description="Disordered" evidence="2">
    <location>
        <begin position="2209"/>
        <end position="2277"/>
    </location>
</feature>
<feature type="region of interest" description="Disordered" evidence="2">
    <location>
        <begin position="1255"/>
        <end position="1325"/>
    </location>
</feature>
<dbReference type="GeneID" id="68116725"/>
<feature type="compositionally biased region" description="Polar residues" evidence="2">
    <location>
        <begin position="193"/>
        <end position="212"/>
    </location>
</feature>
<feature type="region of interest" description="Disordered" evidence="2">
    <location>
        <begin position="697"/>
        <end position="756"/>
    </location>
</feature>
<dbReference type="Gene3D" id="3.80.10.10">
    <property type="entry name" value="Ribonuclease Inhibitor"/>
    <property type="match status" value="1"/>
</dbReference>
<dbReference type="VEuPathDB" id="AmoebaDB:NF0056930"/>
<feature type="region of interest" description="Disordered" evidence="2">
    <location>
        <begin position="947"/>
        <end position="1184"/>
    </location>
</feature>
<feature type="compositionally biased region" description="Basic and acidic residues" evidence="2">
    <location>
        <begin position="1525"/>
        <end position="1541"/>
    </location>
</feature>
<feature type="compositionally biased region" description="Basic and acidic residues" evidence="2">
    <location>
        <begin position="958"/>
        <end position="1010"/>
    </location>
</feature>
<feature type="compositionally biased region" description="Basic and acidic residues" evidence="2">
    <location>
        <begin position="1405"/>
        <end position="1425"/>
    </location>
</feature>
<gene>
    <name evidence="3" type="ORF">FDP41_009509</name>
</gene>
<feature type="region of interest" description="Disordered" evidence="2">
    <location>
        <begin position="363"/>
        <end position="417"/>
    </location>
</feature>
<feature type="region of interest" description="Disordered" evidence="2">
    <location>
        <begin position="564"/>
        <end position="639"/>
    </location>
</feature>
<feature type="compositionally biased region" description="Basic and acidic residues" evidence="2">
    <location>
        <begin position="564"/>
        <end position="590"/>
    </location>
</feature>
<feature type="compositionally biased region" description="Basic and acidic residues" evidence="2">
    <location>
        <begin position="1315"/>
        <end position="1325"/>
    </location>
</feature>
<feature type="compositionally biased region" description="Basic and acidic residues" evidence="2">
    <location>
        <begin position="1255"/>
        <end position="1278"/>
    </location>
</feature>
<feature type="compositionally biased region" description="Basic and acidic residues" evidence="2">
    <location>
        <begin position="1792"/>
        <end position="1818"/>
    </location>
</feature>
<feature type="compositionally biased region" description="Polar residues" evidence="2">
    <location>
        <begin position="1292"/>
        <end position="1309"/>
    </location>
</feature>
<feature type="compositionally biased region" description="Polar residues" evidence="2">
    <location>
        <begin position="1393"/>
        <end position="1404"/>
    </location>
</feature>
<organism evidence="3 4">
    <name type="scientific">Naegleria fowleri</name>
    <name type="common">Brain eating amoeba</name>
    <dbReference type="NCBI Taxonomy" id="5763"/>
    <lineage>
        <taxon>Eukaryota</taxon>
        <taxon>Discoba</taxon>
        <taxon>Heterolobosea</taxon>
        <taxon>Tetramitia</taxon>
        <taxon>Eutetramitia</taxon>
        <taxon>Vahlkampfiidae</taxon>
        <taxon>Naegleria</taxon>
    </lineage>
</organism>
<feature type="region of interest" description="Disordered" evidence="2">
    <location>
        <begin position="1361"/>
        <end position="1557"/>
    </location>
</feature>
<feature type="compositionally biased region" description="Polar residues" evidence="2">
    <location>
        <begin position="1015"/>
        <end position="1024"/>
    </location>
</feature>
<proteinExistence type="predicted"/>
<keyword evidence="1" id="KW-0175">Coiled coil</keyword>
<feature type="compositionally biased region" description="Basic and acidic residues" evidence="2">
    <location>
        <begin position="658"/>
        <end position="674"/>
    </location>
</feature>
<evidence type="ECO:0000256" key="2">
    <source>
        <dbReference type="SAM" id="MobiDB-lite"/>
    </source>
</evidence>
<dbReference type="VEuPathDB" id="AmoebaDB:NfTy_062640"/>
<feature type="compositionally biased region" description="Basic and acidic residues" evidence="2">
    <location>
        <begin position="114"/>
        <end position="127"/>
    </location>
</feature>
<feature type="compositionally biased region" description="Low complexity" evidence="2">
    <location>
        <begin position="531"/>
        <end position="543"/>
    </location>
</feature>
<dbReference type="OrthoDB" id="417078at2759"/>
<feature type="compositionally biased region" description="Polar residues" evidence="2">
    <location>
        <begin position="2217"/>
        <end position="2226"/>
    </location>
</feature>
<feature type="compositionally biased region" description="Basic and acidic residues" evidence="2">
    <location>
        <begin position="1361"/>
        <end position="1370"/>
    </location>
</feature>
<feature type="compositionally biased region" description="Basic and acidic residues" evidence="2">
    <location>
        <begin position="1438"/>
        <end position="1515"/>
    </location>
</feature>
<feature type="compositionally biased region" description="Basic and acidic residues" evidence="2">
    <location>
        <begin position="621"/>
        <end position="639"/>
    </location>
</feature>
<dbReference type="Proteomes" id="UP000444721">
    <property type="component" value="Unassembled WGS sequence"/>
</dbReference>
<feature type="compositionally biased region" description="Basic and acidic residues" evidence="2">
    <location>
        <begin position="516"/>
        <end position="525"/>
    </location>
</feature>
<feature type="compositionally biased region" description="Polar residues" evidence="2">
    <location>
        <begin position="1948"/>
        <end position="1957"/>
    </location>
</feature>
<feature type="compositionally biased region" description="Polar residues" evidence="2">
    <location>
        <begin position="908"/>
        <end position="922"/>
    </location>
</feature>
<feature type="compositionally biased region" description="Basic and acidic residues" evidence="2">
    <location>
        <begin position="1382"/>
        <end position="1392"/>
    </location>
</feature>
<feature type="region of interest" description="Disordered" evidence="2">
    <location>
        <begin position="1936"/>
        <end position="1957"/>
    </location>
</feature>
<dbReference type="SUPFAM" id="SSF52047">
    <property type="entry name" value="RNI-like"/>
    <property type="match status" value="1"/>
</dbReference>
<accession>A0A6A5BBR0</accession>
<feature type="region of interest" description="Disordered" evidence="2">
    <location>
        <begin position="658"/>
        <end position="685"/>
    </location>
</feature>
<feature type="region of interest" description="Disordered" evidence="2">
    <location>
        <begin position="1575"/>
        <end position="1610"/>
    </location>
</feature>
<feature type="region of interest" description="Disordered" evidence="2">
    <location>
        <begin position="1204"/>
        <end position="1243"/>
    </location>
</feature>
<feature type="compositionally biased region" description="Basic and acidic residues" evidence="2">
    <location>
        <begin position="1227"/>
        <end position="1243"/>
    </location>
</feature>
<comment type="caution">
    <text evidence="3">The sequence shown here is derived from an EMBL/GenBank/DDBJ whole genome shotgun (WGS) entry which is preliminary data.</text>
</comment>
<reference evidence="3 4" key="1">
    <citation type="journal article" date="2019" name="Sci. Rep.">
        <title>Nanopore sequencing improves the draft genome of the human pathogenic amoeba Naegleria fowleri.</title>
        <authorList>
            <person name="Liechti N."/>
            <person name="Schurch N."/>
            <person name="Bruggmann R."/>
            <person name="Wittwer M."/>
        </authorList>
    </citation>
    <scope>NUCLEOTIDE SEQUENCE [LARGE SCALE GENOMIC DNA]</scope>
    <source>
        <strain evidence="3 4">ATCC 30894</strain>
    </source>
</reference>
<feature type="compositionally biased region" description="Basic and acidic residues" evidence="2">
    <location>
        <begin position="857"/>
        <end position="879"/>
    </location>
</feature>
<dbReference type="InterPro" id="IPR032675">
    <property type="entry name" value="LRR_dom_sf"/>
</dbReference>
<feature type="compositionally biased region" description="Basic and acidic residues" evidence="2">
    <location>
        <begin position="1064"/>
        <end position="1184"/>
    </location>
</feature>
<feature type="region of interest" description="Disordered" evidence="2">
    <location>
        <begin position="114"/>
        <end position="252"/>
    </location>
</feature>
<feature type="compositionally biased region" description="Low complexity" evidence="2">
    <location>
        <begin position="1025"/>
        <end position="1038"/>
    </location>
</feature>
<feature type="compositionally biased region" description="Polar residues" evidence="2">
    <location>
        <begin position="847"/>
        <end position="856"/>
    </location>
</feature>
<feature type="region of interest" description="Disordered" evidence="2">
    <location>
        <begin position="1"/>
        <end position="65"/>
    </location>
</feature>
<feature type="compositionally biased region" description="Basic and acidic residues" evidence="2">
    <location>
        <begin position="1039"/>
        <end position="1056"/>
    </location>
</feature>
<feature type="compositionally biased region" description="Acidic residues" evidence="2">
    <location>
        <begin position="1587"/>
        <end position="1601"/>
    </location>
</feature>
<sequence length="2426" mass="279005">MTNDSAHQHHTGETSSEQQTATTTTKPIHQEEHSTIETVSQIDVNPSQEEYFDEEETNEPVLESLPNTLELTPVLLDNASFRDTMKHTVKDPVEMKQAHPSTLEGFTKFHDTKAEEQAAKEKNHYQEENNASQSQNEHHDNSEIHVSHHQQHHEEVQHHHHSKESVAQAHGEKAHFSNHDHQHEELKSDKGSESFQNHPSTNNDQGTTSSPSMLGEEAVLSHSEKEQNTPGGLPSHEIEANGNDNSIHHPHSKSEIIHQPESGDMDNHDEKIPINVSHHDAAPVSDQNLESPQIHQRLDEINNKEAHVAHEIHASKESVHNEEAQETIPEENNHFRNQDAHVQHVEKSPRTVHNDSQVQTVTLEENSHREHSTPREEISHSHSVSTQEEHEKRNSDATHHDPTHETTGEEPYMHHNTSINNDEAAENSSKDLQDKVPLEQHEKEHEEHVSKDELLETSLIHETPSSSHISEEMEVTTSVDETSIQHNLENEDKALISTERYDKLKETNDDIAQSGELKEEEKLGVEETPVQATQEQMEEATQQQEDDHVSDSHLVEHNSIDHARQLVEEPQEERTHHENLETTEEYEMHTPTENNFDEPRADTTANSTEIEPANAHHHHAPQHDTEEEAKHHHSTKDHINEETQAISKGENSFLDEQKEETMGHVNPPHEDEKRSHHHHVQEENDIAPSQDLALEEPQTEVHASHMIDESSNSIASPHEVSQQAHSLQDVPPVNEAKENEKSEHSAQHHAAQSQFEETTRIAETAEEYMEPQQDHKKETPYLHHHHNEHVDPEMNLHDIEQHPVPSSEKEVDAFQSEVLPTGDPEALEEKMPSSEHVMVIEQEQHHQSSASDSHTSTGHEEAHSHLHSEDTIQHVEEHHHPHHEHSHIHHEAKHHHDPHLQEIDTSEAHTTTGTGDELSTNTKHQDHHTHIKEDCTVHEHIVHNEDDHTHNHHHNHHHVEEHGSAPLDQHDASHAESHHHAQDSEEALLSHHAEHGSSLEHEHHREHEESGPIEQHSTTNINDHSTNSSELPETSTSTELERDLNKLHESQHNAEHQHHHHHHDHSEELHQHNHETHQEVQHQIQDQHHHEEPKDHHHEQHEQSSEAHVASHEHSHEEHGQSHPCDEKDHHHEHQEHSSKAVAHDETVVHEAAHHHHASEAHEHHQGEHHDHSLPSDNHHEHTHTVCEHENNTLHQHSENVDADHTSEANVHHHEESINTSISENASESHHERSVEQSKETMEELLHTENTETAVEKHDLHSDHHHEHDHTHQHHEEPVETSDETTPLELGSISQQIEASQELSMNEESTIVDEENIKPQIDDKQDQLTKEIIPVQSAEPGNDDTNSQETIERHIHDKENCNSTTHEEPHHHHHHHHHHHDSPKDESEEHNENAVTSPESSETSHAVDEEKEHQDTAEKSHHSEPHLSASQEHTTSCLHEDHYQEDQHPAEEQQHTADHVEEHHHTEHHETSSRDRFESHHASSEEKVHEQTQEETENLHKELLVQEAHERHHEEATEENQTQECAKKEPVDDESDHRVHDSNSFIHNEESTEVAEETFVEDAIENEQALEDEIQQPVDHLNHEEYALEEPNETQIDDEQGQNEQESSAALPIDVIETQQEEIHLDEEPKNTPIQEEEATVEALHEDYKQPPVDKLHHESVHAQSEEMDHHHEVKPTDEGETSQNELNVENFETKEPAAQLLETTQEESNEDLQEEANEIENYQLENEFENPFTEEEPTLTHISHSGAVEMQEEETETTVQPLEVTEDSMLHEENEFQDVVANEIEAISAAEEEHSTAHDRTVFEEEHKDTHDHVSHHESHHAHHEHHQDEHGQHQEPHSEEEPAETKEEFSDVHEESFDDKDFTIHPHETSFNSMDDFESGNHLSSEVAPTLEENEIAPHEAPTLENHSHTNGMMHVEQQETTTIHGGQHLDLEENETSKMEEQQAHESTFTSDPTVSREFENEFVDGKQETFEELKADAMQTGDEEVAKINDHKETPMDHHHQLHTGEAKTTDETASQVHRKEDSEKLMDHHHDHMTSVVHHDEATTAQHYKDAHHQTSDSRALDNTHKEDDFSEEFAEFEESATTQEAENVEIHHDDHHVEHNREEQKHVRFEEEHSVVHVHNSHDSLEEHHTTYHPYEELTHEQSKSISEPLTEESLPFTVVKESNHSQTVHNLQQQKEENENIQAMEETFEEEFEDFEIQKPVSEKDAPTVDNHTVSQNDSHASKESHSEKAVEVSSHHSPTVQHEEPSTSHTVATEASLEPVVEEQKPEPVKERTLEDVYIENCQKRDLRPNTRLRKQFADGSIVVDGEVNLFDNYLGDKGLEPFLETLLQLPFSKLSLPKQGLRNPAVQSLVEILKQHPTIVEIDLSDNLISIAGALALIDFAKSNPSIQKINVEGTYVDDIFKQKMEKYLVQHRPIVN</sequence>
<feature type="compositionally biased region" description="Polar residues" evidence="2">
    <location>
        <begin position="1428"/>
        <end position="1437"/>
    </location>
</feature>
<feature type="compositionally biased region" description="Basic and acidic residues" evidence="2">
    <location>
        <begin position="170"/>
        <end position="192"/>
    </location>
</feature>
<evidence type="ECO:0000313" key="4">
    <source>
        <dbReference type="Proteomes" id="UP000444721"/>
    </source>
</evidence>
<dbReference type="OMA" id="QCTMKVA"/>
<feature type="compositionally biased region" description="Polar residues" evidence="2">
    <location>
        <begin position="709"/>
        <end position="726"/>
    </location>
</feature>
<feature type="region of interest" description="Disordered" evidence="2">
    <location>
        <begin position="842"/>
        <end position="930"/>
    </location>
</feature>
<feature type="compositionally biased region" description="Basic and acidic residues" evidence="2">
    <location>
        <begin position="1204"/>
        <end position="1217"/>
    </location>
</feature>
<evidence type="ECO:0000256" key="1">
    <source>
        <dbReference type="SAM" id="Coils"/>
    </source>
</evidence>
<evidence type="ECO:0000313" key="3">
    <source>
        <dbReference type="EMBL" id="KAF0972201.1"/>
    </source>
</evidence>
<dbReference type="RefSeq" id="XP_044556916.1">
    <property type="nucleotide sequence ID" value="XM_044713475.1"/>
</dbReference>
<keyword evidence="4" id="KW-1185">Reference proteome</keyword>
<feature type="compositionally biased region" description="Basic and acidic residues" evidence="2">
    <location>
        <begin position="365"/>
        <end position="380"/>
    </location>
</feature>
<feature type="region of interest" description="Disordered" evidence="2">
    <location>
        <begin position="1653"/>
        <end position="1683"/>
    </location>
</feature>
<feature type="coiled-coil region" evidence="1">
    <location>
        <begin position="1699"/>
        <end position="1726"/>
    </location>
</feature>
<feature type="compositionally biased region" description="Basic and acidic residues" evidence="2">
    <location>
        <begin position="735"/>
        <end position="746"/>
    </location>
</feature>
<feature type="compositionally biased region" description="Basic and acidic residues" evidence="2">
    <location>
        <begin position="1"/>
        <end position="12"/>
    </location>
</feature>
<feature type="region of interest" description="Disordered" evidence="2">
    <location>
        <begin position="1999"/>
        <end position="2027"/>
    </location>
</feature>
<dbReference type="EMBL" id="VFQX01000070">
    <property type="protein sequence ID" value="KAF0972201.1"/>
    <property type="molecule type" value="Genomic_DNA"/>
</dbReference>
<dbReference type="VEuPathDB" id="AmoebaDB:FDP41_009509"/>
<feature type="compositionally biased region" description="Polar residues" evidence="2">
    <location>
        <begin position="36"/>
        <end position="48"/>
    </location>
</feature>
<feature type="compositionally biased region" description="Basic residues" evidence="2">
    <location>
        <begin position="880"/>
        <end position="897"/>
    </location>
</feature>
<feature type="compositionally biased region" description="Basic and acidic residues" evidence="2">
    <location>
        <begin position="136"/>
        <end position="157"/>
    </location>
</feature>
<feature type="region of interest" description="Disordered" evidence="2">
    <location>
        <begin position="1623"/>
        <end position="1642"/>
    </location>
</feature>
<feature type="compositionally biased region" description="Basic and acidic residues" evidence="2">
    <location>
        <begin position="1936"/>
        <end position="1947"/>
    </location>
</feature>
<feature type="compositionally biased region" description="Basic and acidic residues" evidence="2">
    <location>
        <begin position="2227"/>
        <end position="2242"/>
    </location>
</feature>
<feature type="compositionally biased region" description="Basic and acidic residues" evidence="2">
    <location>
        <begin position="387"/>
        <end position="413"/>
    </location>
</feature>
<feature type="region of interest" description="Disordered" evidence="2">
    <location>
        <begin position="1783"/>
        <end position="1887"/>
    </location>
</feature>
<feature type="compositionally biased region" description="Basic residues" evidence="2">
    <location>
        <begin position="1371"/>
        <end position="1381"/>
    </location>
</feature>
<name>A0A6A5BBR0_NAEFO</name>
<feature type="compositionally biased region" description="Basic and acidic residues" evidence="2">
    <location>
        <begin position="1999"/>
        <end position="2015"/>
    </location>
</feature>
<protein>
    <submittedName>
        <fullName evidence="3">Uncharacterized protein</fullName>
    </submittedName>
</protein>